<proteinExistence type="predicted"/>
<evidence type="ECO:0000313" key="2">
    <source>
        <dbReference type="Proteomes" id="UP001415857"/>
    </source>
</evidence>
<comment type="caution">
    <text evidence="1">The sequence shown here is derived from an EMBL/GenBank/DDBJ whole genome shotgun (WGS) entry which is preliminary data.</text>
</comment>
<dbReference type="AlphaFoldDB" id="A0AAP0S8Q3"/>
<dbReference type="EMBL" id="JBBPBK010000001">
    <property type="protein sequence ID" value="KAK9291793.1"/>
    <property type="molecule type" value="Genomic_DNA"/>
</dbReference>
<reference evidence="1 2" key="1">
    <citation type="journal article" date="2024" name="Plant J.">
        <title>Genome sequences and population genomics reveal climatic adaptation and genomic divergence between two closely related sweetgum species.</title>
        <authorList>
            <person name="Xu W.Q."/>
            <person name="Ren C.Q."/>
            <person name="Zhang X.Y."/>
            <person name="Comes H.P."/>
            <person name="Liu X.H."/>
            <person name="Li Y.G."/>
            <person name="Kettle C.J."/>
            <person name="Jalonen R."/>
            <person name="Gaisberger H."/>
            <person name="Ma Y.Z."/>
            <person name="Qiu Y.X."/>
        </authorList>
    </citation>
    <scope>NUCLEOTIDE SEQUENCE [LARGE SCALE GENOMIC DNA]</scope>
    <source>
        <strain evidence="1">Hangzhou</strain>
    </source>
</reference>
<organism evidence="1 2">
    <name type="scientific">Liquidambar formosana</name>
    <name type="common">Formosan gum</name>
    <dbReference type="NCBI Taxonomy" id="63359"/>
    <lineage>
        <taxon>Eukaryota</taxon>
        <taxon>Viridiplantae</taxon>
        <taxon>Streptophyta</taxon>
        <taxon>Embryophyta</taxon>
        <taxon>Tracheophyta</taxon>
        <taxon>Spermatophyta</taxon>
        <taxon>Magnoliopsida</taxon>
        <taxon>eudicotyledons</taxon>
        <taxon>Gunneridae</taxon>
        <taxon>Pentapetalae</taxon>
        <taxon>Saxifragales</taxon>
        <taxon>Altingiaceae</taxon>
        <taxon>Liquidambar</taxon>
    </lineage>
</organism>
<gene>
    <name evidence="1" type="ORF">L1049_019743</name>
</gene>
<sequence length="97" mass="10958">MVLWWERLVISASDPCGLFELSSGSLKEFNNSIIVNCLMKRSIPRVVVFDNKTRNHILQWPVEEVERLRLNSTEFNGIKLGPGSMVPLDIGTATDQV</sequence>
<dbReference type="Proteomes" id="UP001415857">
    <property type="component" value="Unassembled WGS sequence"/>
</dbReference>
<accession>A0AAP0S8Q3</accession>
<evidence type="ECO:0000313" key="1">
    <source>
        <dbReference type="EMBL" id="KAK9291793.1"/>
    </source>
</evidence>
<keyword evidence="2" id="KW-1185">Reference proteome</keyword>
<name>A0AAP0S8Q3_LIQFO</name>
<protein>
    <submittedName>
        <fullName evidence="1">Uncharacterized protein</fullName>
    </submittedName>
</protein>